<sequence>MSGGGYMEVDSWKPSRQCGAVFIDQHTDTLIQRACTVEPILDKLLSLNIINNEEYQNIRAETTPQKQMRELLMGPMRSRGDSAKQALYNTLKEQQLHMMEDLGAA</sequence>
<dbReference type="GO" id="GO:0005829">
    <property type="term" value="C:cytosol"/>
    <property type="evidence" value="ECO:0007669"/>
    <property type="project" value="UniProtKB-SubCell"/>
</dbReference>
<dbReference type="CDD" id="cd08330">
    <property type="entry name" value="CARD_ASC_NALP1"/>
    <property type="match status" value="1"/>
</dbReference>
<evidence type="ECO:0000256" key="4">
    <source>
        <dbReference type="ARBA" id="ARBA00022859"/>
    </source>
</evidence>
<dbReference type="Gene3D" id="1.10.533.10">
    <property type="entry name" value="Death Domain, Fas"/>
    <property type="match status" value="1"/>
</dbReference>
<comment type="caution">
    <text evidence="7">The sequence shown here is derived from an EMBL/GenBank/DDBJ whole genome shotgun (WGS) entry which is preliminary data.</text>
</comment>
<dbReference type="AlphaFoldDB" id="A0A9D3N8X5"/>
<dbReference type="PROSITE" id="PS50209">
    <property type="entry name" value="CARD"/>
    <property type="match status" value="1"/>
</dbReference>
<accession>A0A9D3N8X5</accession>
<evidence type="ECO:0000259" key="6">
    <source>
        <dbReference type="PROSITE" id="PS50209"/>
    </source>
</evidence>
<evidence type="ECO:0000256" key="3">
    <source>
        <dbReference type="ARBA" id="ARBA00022588"/>
    </source>
</evidence>
<dbReference type="OrthoDB" id="8888059at2759"/>
<dbReference type="InterPro" id="IPR001315">
    <property type="entry name" value="CARD"/>
</dbReference>
<dbReference type="GO" id="GO:0006954">
    <property type="term" value="P:inflammatory response"/>
    <property type="evidence" value="ECO:0007669"/>
    <property type="project" value="UniProtKB-KW"/>
</dbReference>
<dbReference type="SUPFAM" id="SSF47986">
    <property type="entry name" value="DEATH domain"/>
    <property type="match status" value="1"/>
</dbReference>
<evidence type="ECO:0000256" key="5">
    <source>
        <dbReference type="ARBA" id="ARBA00023198"/>
    </source>
</evidence>
<evidence type="ECO:0000313" key="7">
    <source>
        <dbReference type="EMBL" id="KAG7318069.1"/>
    </source>
</evidence>
<name>A0A9D3N8X5_9TELE</name>
<keyword evidence="8" id="KW-1185">Reference proteome</keyword>
<dbReference type="Proteomes" id="UP000824219">
    <property type="component" value="Linkage Group LG23"/>
</dbReference>
<keyword evidence="2" id="KW-0963">Cytoplasm</keyword>
<gene>
    <name evidence="7" type="ORF">KOW79_019104</name>
</gene>
<proteinExistence type="predicted"/>
<evidence type="ECO:0000256" key="1">
    <source>
        <dbReference type="ARBA" id="ARBA00004514"/>
    </source>
</evidence>
<keyword evidence="4" id="KW-0391">Immunity</keyword>
<protein>
    <recommendedName>
        <fullName evidence="6">CARD domain-containing protein</fullName>
    </recommendedName>
</protein>
<keyword evidence="5" id="KW-0395">Inflammatory response</keyword>
<organism evidence="7 8">
    <name type="scientific">Hemibagrus wyckioides</name>
    <dbReference type="NCBI Taxonomy" id="337641"/>
    <lineage>
        <taxon>Eukaryota</taxon>
        <taxon>Metazoa</taxon>
        <taxon>Chordata</taxon>
        <taxon>Craniata</taxon>
        <taxon>Vertebrata</taxon>
        <taxon>Euteleostomi</taxon>
        <taxon>Actinopterygii</taxon>
        <taxon>Neopterygii</taxon>
        <taxon>Teleostei</taxon>
        <taxon>Ostariophysi</taxon>
        <taxon>Siluriformes</taxon>
        <taxon>Bagridae</taxon>
        <taxon>Hemibagrus</taxon>
    </lineage>
</organism>
<dbReference type="PANTHER" id="PTHR46985">
    <property type="entry name" value="NACHT, LRR AND PYD DOMAINS-CONTAINING PROTEIN 1"/>
    <property type="match status" value="1"/>
</dbReference>
<evidence type="ECO:0000256" key="2">
    <source>
        <dbReference type="ARBA" id="ARBA00022490"/>
    </source>
</evidence>
<keyword evidence="3" id="KW-0399">Innate immunity</keyword>
<dbReference type="InterPro" id="IPR051249">
    <property type="entry name" value="NLRP_Inflammasome"/>
</dbReference>
<evidence type="ECO:0000313" key="8">
    <source>
        <dbReference type="Proteomes" id="UP000824219"/>
    </source>
</evidence>
<feature type="domain" description="CARD" evidence="6">
    <location>
        <begin position="22"/>
        <end position="105"/>
    </location>
</feature>
<dbReference type="GO" id="GO:0042981">
    <property type="term" value="P:regulation of apoptotic process"/>
    <property type="evidence" value="ECO:0007669"/>
    <property type="project" value="InterPro"/>
</dbReference>
<dbReference type="InterPro" id="IPR011029">
    <property type="entry name" value="DEATH-like_dom_sf"/>
</dbReference>
<comment type="subcellular location">
    <subcellularLocation>
        <location evidence="1">Cytoplasm</location>
        <location evidence="1">Cytosol</location>
    </subcellularLocation>
</comment>
<dbReference type="PANTHER" id="PTHR46985:SF2">
    <property type="entry name" value="APOPTOSIS-ASSOCIATED SPECK-LIKE PROTEIN CONTAINING A CARD"/>
    <property type="match status" value="1"/>
</dbReference>
<dbReference type="Pfam" id="PF00619">
    <property type="entry name" value="CARD"/>
    <property type="match status" value="1"/>
</dbReference>
<dbReference type="InterPro" id="IPR033516">
    <property type="entry name" value="CARD8/ASC/NALP1_CARD"/>
</dbReference>
<dbReference type="GO" id="GO:0045087">
    <property type="term" value="P:innate immune response"/>
    <property type="evidence" value="ECO:0007669"/>
    <property type="project" value="UniProtKB-KW"/>
</dbReference>
<reference evidence="7 8" key="1">
    <citation type="submission" date="2021-06" db="EMBL/GenBank/DDBJ databases">
        <title>Chromosome-level genome assembly of the red-tail catfish (Hemibagrus wyckioides).</title>
        <authorList>
            <person name="Shao F."/>
        </authorList>
    </citation>
    <scope>NUCLEOTIDE SEQUENCE [LARGE SCALE GENOMIC DNA]</scope>
    <source>
        <strain evidence="7">EC202008001</strain>
        <tissue evidence="7">Blood</tissue>
    </source>
</reference>
<dbReference type="EMBL" id="JAHKSW010000023">
    <property type="protein sequence ID" value="KAG7318069.1"/>
    <property type="molecule type" value="Genomic_DNA"/>
</dbReference>